<evidence type="ECO:0000256" key="3">
    <source>
        <dbReference type="ARBA" id="ARBA00022946"/>
    </source>
</evidence>
<proteinExistence type="inferred from homology"/>
<dbReference type="Proteomes" id="UP000195402">
    <property type="component" value="Unassembled WGS sequence"/>
</dbReference>
<dbReference type="EMBL" id="MVGT01002801">
    <property type="protein sequence ID" value="OVA06456.1"/>
    <property type="molecule type" value="Genomic_DNA"/>
</dbReference>
<dbReference type="InParanoid" id="A0A200Q7K2"/>
<comment type="similarity">
    <text evidence="1">Belongs to the mTERF family.</text>
</comment>
<keyword evidence="5" id="KW-1185">Reference proteome</keyword>
<gene>
    <name evidence="4" type="ORF">BVC80_479g38</name>
</gene>
<organism evidence="4 5">
    <name type="scientific">Macleaya cordata</name>
    <name type="common">Five-seeded plume-poppy</name>
    <name type="synonym">Bocconia cordata</name>
    <dbReference type="NCBI Taxonomy" id="56857"/>
    <lineage>
        <taxon>Eukaryota</taxon>
        <taxon>Viridiplantae</taxon>
        <taxon>Streptophyta</taxon>
        <taxon>Embryophyta</taxon>
        <taxon>Tracheophyta</taxon>
        <taxon>Spermatophyta</taxon>
        <taxon>Magnoliopsida</taxon>
        <taxon>Ranunculales</taxon>
        <taxon>Papaveraceae</taxon>
        <taxon>Papaveroideae</taxon>
        <taxon>Macleaya</taxon>
    </lineage>
</organism>
<dbReference type="AlphaFoldDB" id="A0A200Q7K2"/>
<keyword evidence="3" id="KW-0809">Transit peptide</keyword>
<evidence type="ECO:0000313" key="4">
    <source>
        <dbReference type="EMBL" id="OVA06456.1"/>
    </source>
</evidence>
<dbReference type="OrthoDB" id="637682at2759"/>
<dbReference type="Gene3D" id="1.25.70.10">
    <property type="entry name" value="Transcription termination factor 3, mitochondrial"/>
    <property type="match status" value="1"/>
</dbReference>
<dbReference type="PANTHER" id="PTHR13068:SF166">
    <property type="entry name" value="TRANSCRIPTION TERMINATION FACTOR MTERF15, MITOCHONDRIAL-LIKE"/>
    <property type="match status" value="1"/>
</dbReference>
<dbReference type="GO" id="GO:0003676">
    <property type="term" value="F:nucleic acid binding"/>
    <property type="evidence" value="ECO:0007669"/>
    <property type="project" value="InterPro"/>
</dbReference>
<comment type="caution">
    <text evidence="4">The sequence shown here is derived from an EMBL/GenBank/DDBJ whole genome shotgun (WGS) entry which is preliminary data.</text>
</comment>
<name>A0A200Q7K2_MACCD</name>
<evidence type="ECO:0000256" key="2">
    <source>
        <dbReference type="ARBA" id="ARBA00022472"/>
    </source>
</evidence>
<keyword evidence="2" id="KW-0805">Transcription regulation</keyword>
<keyword evidence="2" id="KW-0806">Transcription termination</keyword>
<evidence type="ECO:0000256" key="1">
    <source>
        <dbReference type="ARBA" id="ARBA00007692"/>
    </source>
</evidence>
<reference evidence="4 5" key="1">
    <citation type="journal article" date="2017" name="Mol. Plant">
        <title>The Genome of Medicinal Plant Macleaya cordata Provides New Insights into Benzylisoquinoline Alkaloids Metabolism.</title>
        <authorList>
            <person name="Liu X."/>
            <person name="Liu Y."/>
            <person name="Huang P."/>
            <person name="Ma Y."/>
            <person name="Qing Z."/>
            <person name="Tang Q."/>
            <person name="Cao H."/>
            <person name="Cheng P."/>
            <person name="Zheng Y."/>
            <person name="Yuan Z."/>
            <person name="Zhou Y."/>
            <person name="Liu J."/>
            <person name="Tang Z."/>
            <person name="Zhuo Y."/>
            <person name="Zhang Y."/>
            <person name="Yu L."/>
            <person name="Huang J."/>
            <person name="Yang P."/>
            <person name="Peng Q."/>
            <person name="Zhang J."/>
            <person name="Jiang W."/>
            <person name="Zhang Z."/>
            <person name="Lin K."/>
            <person name="Ro D.K."/>
            <person name="Chen X."/>
            <person name="Xiong X."/>
            <person name="Shang Y."/>
            <person name="Huang S."/>
            <person name="Zeng J."/>
        </authorList>
    </citation>
    <scope>NUCLEOTIDE SEQUENCE [LARGE SCALE GENOMIC DNA]</scope>
    <source>
        <strain evidence="5">cv. BLH2017</strain>
        <tissue evidence="4">Root</tissue>
    </source>
</reference>
<dbReference type="InterPro" id="IPR003690">
    <property type="entry name" value="MTERF"/>
</dbReference>
<dbReference type="OMA" id="YSAICFR"/>
<dbReference type="InterPro" id="IPR038538">
    <property type="entry name" value="MTERF_sf"/>
</dbReference>
<evidence type="ECO:0000313" key="5">
    <source>
        <dbReference type="Proteomes" id="UP000195402"/>
    </source>
</evidence>
<sequence>MASEKKITGIMDFLVNQMGYSPSILAQRPAVLMLSLEKRIIPRCLVVRILVSKGLIKKQFRITTVLTQVERFFLKNYVIKYEQEVP</sequence>
<protein>
    <submittedName>
        <fullName evidence="4">Mitochodrial transcription termination factor-related</fullName>
    </submittedName>
</protein>
<dbReference type="PANTHER" id="PTHR13068">
    <property type="entry name" value="CGI-12 PROTEIN-RELATED"/>
    <property type="match status" value="1"/>
</dbReference>
<dbReference type="STRING" id="56857.A0A200Q7K2"/>
<keyword evidence="2" id="KW-0804">Transcription</keyword>
<dbReference type="GO" id="GO:0006353">
    <property type="term" value="P:DNA-templated transcription termination"/>
    <property type="evidence" value="ECO:0007669"/>
    <property type="project" value="UniProtKB-KW"/>
</dbReference>
<dbReference type="Pfam" id="PF02536">
    <property type="entry name" value="mTERF"/>
    <property type="match status" value="1"/>
</dbReference>
<accession>A0A200Q7K2</accession>